<dbReference type="HOGENOM" id="CLU_933647_0_0_12"/>
<dbReference type="KEGG" id="tpx:Turpa_2441"/>
<name>I4B726_TURPD</name>
<feature type="signal peptide" evidence="1">
    <location>
        <begin position="1"/>
        <end position="18"/>
    </location>
</feature>
<evidence type="ECO:0008006" key="4">
    <source>
        <dbReference type="Google" id="ProtNLM"/>
    </source>
</evidence>
<dbReference type="Proteomes" id="UP000006048">
    <property type="component" value="Chromosome"/>
</dbReference>
<dbReference type="STRING" id="869212.Turpa_2441"/>
<sequence length="298" mass="32874">MKTLTLTVLFAFVTSLHASPLSDALKAVAEKCTVDLRYASISACPNGEDKAVEKILEKDGTAKSLLDVANAFNSKDAKLSATATSYLYKMKDRLGDMIKNPKLVNGKAVDTLIKGLAQNKTYVSSYASQITTVLATLTKKDAALFKVLDSHPENVTRNDGYKWSMYQGRLRVFDRIKKASADTKKEYLAHAAFSAPEYMYNYTDKEKKVICEWQKKNLEHENARYGGLAARTLVLRCMGAYIDDVLTKAEALHAEGKLEGSPFKESLTNFTFSCKEYMGSAPTGSPEQCARRAALVGQ</sequence>
<protein>
    <recommendedName>
        <fullName evidence="4">Lipoprotein</fullName>
    </recommendedName>
</protein>
<accession>I4B726</accession>
<evidence type="ECO:0000256" key="1">
    <source>
        <dbReference type="SAM" id="SignalP"/>
    </source>
</evidence>
<gene>
    <name evidence="2" type="ordered locus">Turpa_2441</name>
</gene>
<evidence type="ECO:0000313" key="3">
    <source>
        <dbReference type="Proteomes" id="UP000006048"/>
    </source>
</evidence>
<evidence type="ECO:0000313" key="2">
    <source>
        <dbReference type="EMBL" id="AFM13083.1"/>
    </source>
</evidence>
<keyword evidence="1" id="KW-0732">Signal</keyword>
<proteinExistence type="predicted"/>
<feature type="chain" id="PRO_5003686572" description="Lipoprotein" evidence="1">
    <location>
        <begin position="19"/>
        <end position="298"/>
    </location>
</feature>
<dbReference type="AlphaFoldDB" id="I4B726"/>
<keyword evidence="3" id="KW-1185">Reference proteome</keyword>
<dbReference type="RefSeq" id="WP_014803589.1">
    <property type="nucleotide sequence ID" value="NC_018020.1"/>
</dbReference>
<reference evidence="2 3" key="1">
    <citation type="submission" date="2012-06" db="EMBL/GenBank/DDBJ databases">
        <title>The complete chromosome of genome of Turneriella parva DSM 21527.</title>
        <authorList>
            <consortium name="US DOE Joint Genome Institute (JGI-PGF)"/>
            <person name="Lucas S."/>
            <person name="Han J."/>
            <person name="Lapidus A."/>
            <person name="Bruce D."/>
            <person name="Goodwin L."/>
            <person name="Pitluck S."/>
            <person name="Peters L."/>
            <person name="Kyrpides N."/>
            <person name="Mavromatis K."/>
            <person name="Ivanova N."/>
            <person name="Mikhailova N."/>
            <person name="Chertkov O."/>
            <person name="Detter J.C."/>
            <person name="Tapia R."/>
            <person name="Han C."/>
            <person name="Land M."/>
            <person name="Hauser L."/>
            <person name="Markowitz V."/>
            <person name="Cheng J.-F."/>
            <person name="Hugenholtz P."/>
            <person name="Woyke T."/>
            <person name="Wu D."/>
            <person name="Gronow S."/>
            <person name="Wellnitz S."/>
            <person name="Brambilla E."/>
            <person name="Klenk H.-P."/>
            <person name="Eisen J.A."/>
        </authorList>
    </citation>
    <scope>NUCLEOTIDE SEQUENCE [LARGE SCALE GENOMIC DNA]</scope>
    <source>
        <strain evidence="3">ATCC BAA-1111 / DSM 21527 / NCTC 11395 / H</strain>
    </source>
</reference>
<organism evidence="2 3">
    <name type="scientific">Turneriella parva (strain ATCC BAA-1111 / DSM 21527 / NCTC 11395 / H)</name>
    <name type="common">Leptospira parva</name>
    <dbReference type="NCBI Taxonomy" id="869212"/>
    <lineage>
        <taxon>Bacteria</taxon>
        <taxon>Pseudomonadati</taxon>
        <taxon>Spirochaetota</taxon>
        <taxon>Spirochaetia</taxon>
        <taxon>Leptospirales</taxon>
        <taxon>Leptospiraceae</taxon>
        <taxon>Turneriella</taxon>
    </lineage>
</organism>
<dbReference type="EMBL" id="CP002959">
    <property type="protein sequence ID" value="AFM13083.1"/>
    <property type="molecule type" value="Genomic_DNA"/>
</dbReference>